<dbReference type="AlphaFoldDB" id="T0L7Z8"/>
<evidence type="ECO:0000313" key="1">
    <source>
        <dbReference type="EMBL" id="EQB60588.1"/>
    </source>
</evidence>
<organism evidence="1 2">
    <name type="scientific">Vairimorpha apis BRL 01</name>
    <dbReference type="NCBI Taxonomy" id="1037528"/>
    <lineage>
        <taxon>Eukaryota</taxon>
        <taxon>Fungi</taxon>
        <taxon>Fungi incertae sedis</taxon>
        <taxon>Microsporidia</taxon>
        <taxon>Nosematidae</taxon>
        <taxon>Vairimorpha</taxon>
    </lineage>
</organism>
<gene>
    <name evidence="1" type="ORF">NAPIS_ORF01854</name>
</gene>
<evidence type="ECO:0000313" key="2">
    <source>
        <dbReference type="Proteomes" id="UP000053780"/>
    </source>
</evidence>
<keyword evidence="2" id="KW-1185">Reference proteome</keyword>
<dbReference type="Proteomes" id="UP000053780">
    <property type="component" value="Unassembled WGS sequence"/>
</dbReference>
<sequence>MNIFTSCYQFIFFIILLIASLDYGNDIILRKTYELENLTNINVVIYNNYVNDYVLTNKKLKIDILKKEIAPRFSIYSDLDVSDDPNIFILFLFDEEKKEMIYFEINLNLDPCFDQFKYKLFYNLTEINCLYIKCTDFLNKNYDSENYDKILNGQHSDFFITLLRKIVINLMHIIHINPETYYLLHPFNNILNDLNNLKDTINIKEKIENFIKLCKSYILQNNVKSLFEQSDSSYKRDASLISKRFISLGQCKGMFHSYSLSEKKRIINDTSKKWIRFIYKKKISLKNINKFLFAEIQGIKNLLDRFTIFICYFSMCNKKLKSTKYNNICRTLIFVWFYKSYWINDRKQINEFLEVLYYATHPREQKFKSLLLQYDLSLSSTCSFHEMISTMIKRYLFFSLEIKSLYTIDYDEIEKDENFLELSWFLIVHAIGIKFKMSGLN</sequence>
<name>T0L7Z8_9MICR</name>
<dbReference type="EMBL" id="KE647271">
    <property type="protein sequence ID" value="EQB60588.1"/>
    <property type="molecule type" value="Genomic_DNA"/>
</dbReference>
<reference evidence="1 2" key="1">
    <citation type="journal article" date="2013" name="BMC Genomics">
        <title>Genome sequencing and comparative genomics of honey bee microsporidia, Nosema apis reveal novel insights into host-parasite interactions.</title>
        <authorList>
            <person name="Chen Yp."/>
            <person name="Pettis J.S."/>
            <person name="Zhao Y."/>
            <person name="Liu X."/>
            <person name="Tallon L.J."/>
            <person name="Sadzewicz L.D."/>
            <person name="Li R."/>
            <person name="Zheng H."/>
            <person name="Huang S."/>
            <person name="Zhang X."/>
            <person name="Hamilton M.C."/>
            <person name="Pernal S.F."/>
            <person name="Melathopoulos A.P."/>
            <person name="Yan X."/>
            <person name="Evans J.D."/>
        </authorList>
    </citation>
    <scope>NUCLEOTIDE SEQUENCE [LARGE SCALE GENOMIC DNA]</scope>
    <source>
        <strain evidence="1 2">BRL 01</strain>
    </source>
</reference>
<dbReference type="VEuPathDB" id="MicrosporidiaDB:NAPIS_ORF01854"/>
<dbReference type="HOGENOM" id="CLU_050563_0_0_1"/>
<accession>T0L7Z8</accession>
<protein>
    <submittedName>
        <fullName evidence="1">Uncharacterized protein</fullName>
    </submittedName>
</protein>
<proteinExistence type="predicted"/>